<accession>M1UPY7</accession>
<dbReference type="InterPro" id="IPR013083">
    <property type="entry name" value="Znf_RING/FYVE/PHD"/>
</dbReference>
<sequence length="512" mass="57069">MTATCTADPSAGRVKSVSNQKHRFAAVPREYERFIRLYARTFLPARAVVLVDQLVRLRYCTEFQLLPILRANQKQCRSLLWQLRDRGMVRCEPRVYKRVFPGRRPGAAPFVRQRRLLYWYVDYQNVLNNALYRVHRVQEILEERLRENASGATDSNGAVGNYVCERCNRTYTALDVPALLQESTGELRCTQLVQRGVRCAGTVREVDRSQELAALRQLRHAVEVELRPLVDAAAACLVVEAPKHPLDDMDEDQVGAFIAAHQPERPRREEAALTESERAADSFLGSHELDIEVEVTGLVENGSSAKDMEHVTGVQAKDRQGQPEQPAWFGNASSRTTEHTGFKSSAEHSGPAPGRLEPGTLTTSSNAAEQSASADAEAFEDDYADVDFEEAVDSGADGTWYDNLDKEDTYQPAWSPAPEADLEIADDSEAAPSSEALWHTSEAPDEAGDSFATSDADATAVCLVGGERIPLQDITAAHTARMSVSEYQRYYELLQQRQRFLVRALHRSEPES</sequence>
<evidence type="ECO:0000313" key="3">
    <source>
        <dbReference type="EMBL" id="BAM79546.1"/>
    </source>
</evidence>
<evidence type="ECO:0000313" key="4">
    <source>
        <dbReference type="Proteomes" id="UP000007014"/>
    </source>
</evidence>
<dbReference type="KEGG" id="cme:CYME_CMG010C"/>
<dbReference type="SUPFAM" id="SSF57783">
    <property type="entry name" value="Zinc beta-ribbon"/>
    <property type="match status" value="1"/>
</dbReference>
<gene>
    <name evidence="3" type="ORF">CYME_CMG010C</name>
</gene>
<evidence type="ECO:0000256" key="1">
    <source>
        <dbReference type="SAM" id="MobiDB-lite"/>
    </source>
</evidence>
<dbReference type="InterPro" id="IPR039997">
    <property type="entry name" value="TFE"/>
</dbReference>
<feature type="region of interest" description="Disordered" evidence="1">
    <location>
        <begin position="395"/>
        <end position="414"/>
    </location>
</feature>
<feature type="region of interest" description="Disordered" evidence="1">
    <location>
        <begin position="312"/>
        <end position="377"/>
    </location>
</feature>
<dbReference type="HOGENOM" id="CLU_532518_0_0_1"/>
<dbReference type="Gene3D" id="3.30.40.10">
    <property type="entry name" value="Zinc/RING finger domain, C3HC4 (zinc finger)"/>
    <property type="match status" value="1"/>
</dbReference>
<dbReference type="RefSeq" id="XP_005535832.1">
    <property type="nucleotide sequence ID" value="XM_005535775.1"/>
</dbReference>
<dbReference type="GO" id="GO:0006367">
    <property type="term" value="P:transcription initiation at RNA polymerase II promoter"/>
    <property type="evidence" value="ECO:0007669"/>
    <property type="project" value="InterPro"/>
</dbReference>
<dbReference type="PANTHER" id="PTHR13097:SF7">
    <property type="entry name" value="GENERAL TRANSCRIPTION FACTOR IIE SUBUNIT 1"/>
    <property type="match status" value="1"/>
</dbReference>
<reference evidence="3 4" key="2">
    <citation type="journal article" date="2007" name="BMC Biol.">
        <title>A 100%-complete sequence reveals unusually simple genomic features in the hot-spring red alga Cyanidioschyzon merolae.</title>
        <authorList>
            <person name="Nozaki H."/>
            <person name="Takano H."/>
            <person name="Misumi O."/>
            <person name="Terasawa K."/>
            <person name="Matsuzaki M."/>
            <person name="Maruyama S."/>
            <person name="Nishida K."/>
            <person name="Yagisawa F."/>
            <person name="Yoshida Y."/>
            <person name="Fujiwara T."/>
            <person name="Takio S."/>
            <person name="Tamura K."/>
            <person name="Chung S.J."/>
            <person name="Nakamura S."/>
            <person name="Kuroiwa H."/>
            <person name="Tanaka K."/>
            <person name="Sato N."/>
            <person name="Kuroiwa T."/>
        </authorList>
    </citation>
    <scope>NUCLEOTIDE SEQUENCE [LARGE SCALE GENOMIC DNA]</scope>
    <source>
        <strain evidence="3 4">10D</strain>
    </source>
</reference>
<dbReference type="Gramene" id="CMG010CT">
    <property type="protein sequence ID" value="CMG010CT"/>
    <property type="gene ID" value="CMG010C"/>
</dbReference>
<name>M1UPY7_CYAM1</name>
<reference evidence="3 4" key="1">
    <citation type="journal article" date="2004" name="Nature">
        <title>Genome sequence of the ultrasmall unicellular red alga Cyanidioschyzon merolae 10D.</title>
        <authorList>
            <person name="Matsuzaki M."/>
            <person name="Misumi O."/>
            <person name="Shin-i T."/>
            <person name="Maruyama S."/>
            <person name="Takahara M."/>
            <person name="Miyagishima S."/>
            <person name="Mori T."/>
            <person name="Nishida K."/>
            <person name="Yagisawa F."/>
            <person name="Nishida K."/>
            <person name="Yoshida Y."/>
            <person name="Nishimura Y."/>
            <person name="Nakao S."/>
            <person name="Kobayashi T."/>
            <person name="Momoyama Y."/>
            <person name="Higashiyama T."/>
            <person name="Minoda A."/>
            <person name="Sano M."/>
            <person name="Nomoto H."/>
            <person name="Oishi K."/>
            <person name="Hayashi H."/>
            <person name="Ohta F."/>
            <person name="Nishizaka S."/>
            <person name="Haga S."/>
            <person name="Miura S."/>
            <person name="Morishita T."/>
            <person name="Kabeya Y."/>
            <person name="Terasawa K."/>
            <person name="Suzuki Y."/>
            <person name="Ishii Y."/>
            <person name="Asakawa S."/>
            <person name="Takano H."/>
            <person name="Ohta N."/>
            <person name="Kuroiwa H."/>
            <person name="Tanaka K."/>
            <person name="Shimizu N."/>
            <person name="Sugano S."/>
            <person name="Sato N."/>
            <person name="Nozaki H."/>
            <person name="Ogasawara N."/>
            <person name="Kohara Y."/>
            <person name="Kuroiwa T."/>
        </authorList>
    </citation>
    <scope>NUCLEOTIDE SEQUENCE [LARGE SCALE GENOMIC DNA]</scope>
    <source>
        <strain evidence="3 4">10D</strain>
    </source>
</reference>
<dbReference type="InterPro" id="IPR002853">
    <property type="entry name" value="TFIIE_asu"/>
</dbReference>
<dbReference type="OrthoDB" id="361102at2759"/>
<dbReference type="PANTHER" id="PTHR13097">
    <property type="entry name" value="TRANSCRIPTION INITIATION FACTOR IIE, ALPHA SUBUNIT"/>
    <property type="match status" value="1"/>
</dbReference>
<organism evidence="3 4">
    <name type="scientific">Cyanidioschyzon merolae (strain NIES-3377 / 10D)</name>
    <name type="common">Unicellular red alga</name>
    <dbReference type="NCBI Taxonomy" id="280699"/>
    <lineage>
        <taxon>Eukaryota</taxon>
        <taxon>Rhodophyta</taxon>
        <taxon>Bangiophyceae</taxon>
        <taxon>Cyanidiales</taxon>
        <taxon>Cyanidiaceae</taxon>
        <taxon>Cyanidioschyzon</taxon>
    </lineage>
</organism>
<dbReference type="STRING" id="280699.M1UPY7"/>
<dbReference type="GO" id="GO:0005673">
    <property type="term" value="C:transcription factor TFIIE complex"/>
    <property type="evidence" value="ECO:0007669"/>
    <property type="project" value="TreeGrafter"/>
</dbReference>
<keyword evidence="4" id="KW-1185">Reference proteome</keyword>
<dbReference type="GeneID" id="16993179"/>
<dbReference type="eggNOG" id="KOG2593">
    <property type="taxonomic scope" value="Eukaryota"/>
</dbReference>
<feature type="domain" description="Transcription initiation factor IIE subunit alpha N-terminal" evidence="2">
    <location>
        <begin position="45"/>
        <end position="217"/>
    </location>
</feature>
<feature type="region of interest" description="Disordered" evidence="1">
    <location>
        <begin position="427"/>
        <end position="449"/>
    </location>
</feature>
<dbReference type="Proteomes" id="UP000007014">
    <property type="component" value="Chromosome 7"/>
</dbReference>
<dbReference type="OMA" id="NRQMRFI"/>
<dbReference type="EMBL" id="AP006489">
    <property type="protein sequence ID" value="BAM79546.1"/>
    <property type="molecule type" value="Genomic_DNA"/>
</dbReference>
<dbReference type="AlphaFoldDB" id="M1UPY7"/>
<evidence type="ECO:0000259" key="2">
    <source>
        <dbReference type="SMART" id="SM00531"/>
    </source>
</evidence>
<dbReference type="SMART" id="SM00531">
    <property type="entry name" value="TFIIE"/>
    <property type="match status" value="1"/>
</dbReference>
<protein>
    <submittedName>
        <fullName evidence="3">Similar to TFIIE large subunit</fullName>
    </submittedName>
</protein>
<feature type="compositionally biased region" description="Basic and acidic residues" evidence="1">
    <location>
        <begin position="312"/>
        <end position="321"/>
    </location>
</feature>
<feature type="compositionally biased region" description="Low complexity" evidence="1">
    <location>
        <begin position="367"/>
        <end position="376"/>
    </location>
</feature>
<proteinExistence type="predicted"/>